<dbReference type="Proteomes" id="UP000708576">
    <property type="component" value="Unassembled WGS sequence"/>
</dbReference>
<name>A0ABS5JV04_9BACT</name>
<organism evidence="7 8">
    <name type="scientific">Carboxylicivirga linearis</name>
    <dbReference type="NCBI Taxonomy" id="1628157"/>
    <lineage>
        <taxon>Bacteria</taxon>
        <taxon>Pseudomonadati</taxon>
        <taxon>Bacteroidota</taxon>
        <taxon>Bacteroidia</taxon>
        <taxon>Marinilabiliales</taxon>
        <taxon>Marinilabiliaceae</taxon>
        <taxon>Carboxylicivirga</taxon>
    </lineage>
</organism>
<dbReference type="SUPFAM" id="SSF55120">
    <property type="entry name" value="Pseudouridine synthase"/>
    <property type="match status" value="1"/>
</dbReference>
<evidence type="ECO:0000256" key="3">
    <source>
        <dbReference type="ARBA" id="ARBA00022694"/>
    </source>
</evidence>
<sequence>MEFSAEYFQAGQVLLIDKPLEWTSFDVVNKIRYSLKRYLNIKKIKVGHAGTLDPLATGLVIVCTGKATKQIEQFSGLDKQYIADVELGSTTPTYDKESEPDAIYSWEHITEELVQEKLELFRGDIEQIPPIYSALKVKGVKAYDLARKGKDVEMKARKIHISKLELIEFGEKHLKLDVSCSKGTYIRSLAYDLGVALNSGAHLSGLVRTRIGDYQLKDAISIFDFEKKLASFVTK</sequence>
<dbReference type="GO" id="GO:0160148">
    <property type="term" value="F:tRNA pseudouridine(55) synthase activity"/>
    <property type="evidence" value="ECO:0007669"/>
    <property type="project" value="UniProtKB-EC"/>
</dbReference>
<gene>
    <name evidence="5 7" type="primary">truB</name>
    <name evidence="7" type="ORF">KEM10_10640</name>
</gene>
<feature type="active site" description="Nucleophile" evidence="5">
    <location>
        <position position="53"/>
    </location>
</feature>
<evidence type="ECO:0000313" key="7">
    <source>
        <dbReference type="EMBL" id="MBS2098737.1"/>
    </source>
</evidence>
<dbReference type="CDD" id="cd02573">
    <property type="entry name" value="PseudoU_synth_EcTruB"/>
    <property type="match status" value="1"/>
</dbReference>
<dbReference type="NCBIfam" id="TIGR00431">
    <property type="entry name" value="TruB"/>
    <property type="match status" value="1"/>
</dbReference>
<dbReference type="InterPro" id="IPR014780">
    <property type="entry name" value="tRNA_psdUridine_synth_TruB"/>
</dbReference>
<dbReference type="RefSeq" id="WP_212215979.1">
    <property type="nucleotide sequence ID" value="NZ_JAGUCO010000006.1"/>
</dbReference>
<dbReference type="PANTHER" id="PTHR13767">
    <property type="entry name" value="TRNA-PSEUDOURIDINE SYNTHASE"/>
    <property type="match status" value="1"/>
</dbReference>
<dbReference type="PANTHER" id="PTHR13767:SF2">
    <property type="entry name" value="PSEUDOURIDYLATE SYNTHASE TRUB1"/>
    <property type="match status" value="1"/>
</dbReference>
<dbReference type="InterPro" id="IPR020103">
    <property type="entry name" value="PsdUridine_synth_cat_dom_sf"/>
</dbReference>
<dbReference type="Pfam" id="PF01509">
    <property type="entry name" value="TruB_N"/>
    <property type="match status" value="1"/>
</dbReference>
<evidence type="ECO:0000259" key="6">
    <source>
        <dbReference type="Pfam" id="PF01509"/>
    </source>
</evidence>
<evidence type="ECO:0000256" key="2">
    <source>
        <dbReference type="ARBA" id="ARBA00005642"/>
    </source>
</evidence>
<evidence type="ECO:0000256" key="5">
    <source>
        <dbReference type="HAMAP-Rule" id="MF_01080"/>
    </source>
</evidence>
<evidence type="ECO:0000256" key="4">
    <source>
        <dbReference type="ARBA" id="ARBA00023235"/>
    </source>
</evidence>
<keyword evidence="8" id="KW-1185">Reference proteome</keyword>
<dbReference type="EC" id="5.4.99.25" evidence="5"/>
<comment type="caution">
    <text evidence="7">The sequence shown here is derived from an EMBL/GenBank/DDBJ whole genome shotgun (WGS) entry which is preliminary data.</text>
</comment>
<comment type="similarity">
    <text evidence="2 5">Belongs to the pseudouridine synthase TruB family. Type 1 subfamily.</text>
</comment>
<reference evidence="7 8" key="1">
    <citation type="journal article" date="2015" name="Int. J. Syst. Evol. Microbiol.">
        <title>Carboxylicivirga linearis sp. nov., isolated from a sea cucumber culture pond.</title>
        <authorList>
            <person name="Wang F.Q."/>
            <person name="Zhou Y.X."/>
            <person name="Lin X.Z."/>
            <person name="Chen G.J."/>
            <person name="Du Z.J."/>
        </authorList>
    </citation>
    <scope>NUCLEOTIDE SEQUENCE [LARGE SCALE GENOMIC DNA]</scope>
    <source>
        <strain evidence="7 8">FB218</strain>
    </source>
</reference>
<dbReference type="HAMAP" id="MF_01080">
    <property type="entry name" value="TruB_bact"/>
    <property type="match status" value="1"/>
</dbReference>
<dbReference type="Gene3D" id="3.30.2350.10">
    <property type="entry name" value="Pseudouridine synthase"/>
    <property type="match status" value="1"/>
</dbReference>
<evidence type="ECO:0000313" key="8">
    <source>
        <dbReference type="Proteomes" id="UP000708576"/>
    </source>
</evidence>
<protein>
    <recommendedName>
        <fullName evidence="5">tRNA pseudouridine synthase B</fullName>
        <ecNumber evidence="5">5.4.99.25</ecNumber>
    </recommendedName>
    <alternativeName>
        <fullName evidence="5">tRNA pseudouridine(55) synthase</fullName>
        <shortName evidence="5">Psi55 synthase</shortName>
    </alternativeName>
    <alternativeName>
        <fullName evidence="5">tRNA pseudouridylate synthase</fullName>
    </alternativeName>
    <alternativeName>
        <fullName evidence="5">tRNA-uridine isomerase</fullName>
    </alternativeName>
</protein>
<dbReference type="InterPro" id="IPR002501">
    <property type="entry name" value="PsdUridine_synth_N"/>
</dbReference>
<keyword evidence="3 5" id="KW-0819">tRNA processing</keyword>
<proteinExistence type="inferred from homology"/>
<evidence type="ECO:0000256" key="1">
    <source>
        <dbReference type="ARBA" id="ARBA00000385"/>
    </source>
</evidence>
<feature type="domain" description="Pseudouridine synthase II N-terminal" evidence="6">
    <location>
        <begin position="36"/>
        <end position="186"/>
    </location>
</feature>
<comment type="catalytic activity">
    <reaction evidence="1 5">
        <text>uridine(55) in tRNA = pseudouridine(55) in tRNA</text>
        <dbReference type="Rhea" id="RHEA:42532"/>
        <dbReference type="Rhea" id="RHEA-COMP:10101"/>
        <dbReference type="Rhea" id="RHEA-COMP:10102"/>
        <dbReference type="ChEBI" id="CHEBI:65314"/>
        <dbReference type="ChEBI" id="CHEBI:65315"/>
        <dbReference type="EC" id="5.4.99.25"/>
    </reaction>
</comment>
<keyword evidence="4 5" id="KW-0413">Isomerase</keyword>
<accession>A0ABS5JV04</accession>
<comment type="function">
    <text evidence="5">Responsible for synthesis of pseudouridine from uracil-55 in the psi GC loop of transfer RNAs.</text>
</comment>
<dbReference type="EMBL" id="JAGUCO010000006">
    <property type="protein sequence ID" value="MBS2098737.1"/>
    <property type="molecule type" value="Genomic_DNA"/>
</dbReference>